<dbReference type="RefSeq" id="WP_404629960.1">
    <property type="nucleotide sequence ID" value="NZ_JADIKM010000001.1"/>
</dbReference>
<evidence type="ECO:0000313" key="2">
    <source>
        <dbReference type="EMBL" id="MFK2902840.1"/>
    </source>
</evidence>
<dbReference type="Proteomes" id="UP001620460">
    <property type="component" value="Unassembled WGS sequence"/>
</dbReference>
<proteinExistence type="predicted"/>
<feature type="region of interest" description="Disordered" evidence="1">
    <location>
        <begin position="98"/>
        <end position="136"/>
    </location>
</feature>
<protein>
    <submittedName>
        <fullName evidence="2">Uncharacterized protein</fullName>
    </submittedName>
</protein>
<dbReference type="EMBL" id="JADIKM010000001">
    <property type="protein sequence ID" value="MFK2902840.1"/>
    <property type="molecule type" value="Genomic_DNA"/>
</dbReference>
<accession>A0ABW8JSY5</accession>
<comment type="caution">
    <text evidence="2">The sequence shown here is derived from an EMBL/GenBank/DDBJ whole genome shotgun (WGS) entry which is preliminary data.</text>
</comment>
<gene>
    <name evidence="2" type="ORF">ISP17_02600</name>
</gene>
<keyword evidence="3" id="KW-1185">Reference proteome</keyword>
<evidence type="ECO:0000313" key="3">
    <source>
        <dbReference type="Proteomes" id="UP001620460"/>
    </source>
</evidence>
<organism evidence="2 3">
    <name type="scientific">Dyella ginsengisoli</name>
    <dbReference type="NCBI Taxonomy" id="363848"/>
    <lineage>
        <taxon>Bacteria</taxon>
        <taxon>Pseudomonadati</taxon>
        <taxon>Pseudomonadota</taxon>
        <taxon>Gammaproteobacteria</taxon>
        <taxon>Lysobacterales</taxon>
        <taxon>Rhodanobacteraceae</taxon>
        <taxon>Dyella</taxon>
    </lineage>
</organism>
<reference evidence="2 3" key="1">
    <citation type="submission" date="2020-10" db="EMBL/GenBank/DDBJ databases">
        <title>Phylogeny of dyella-like bacteria.</title>
        <authorList>
            <person name="Fu J."/>
        </authorList>
    </citation>
    <scope>NUCLEOTIDE SEQUENCE [LARGE SCALE GENOMIC DNA]</scope>
    <source>
        <strain evidence="2 3">Gsoil3046</strain>
    </source>
</reference>
<name>A0ABW8JSY5_9GAMM</name>
<evidence type="ECO:0000256" key="1">
    <source>
        <dbReference type="SAM" id="MobiDB-lite"/>
    </source>
</evidence>
<sequence length="136" mass="15131">MNEPDLSQLPYRRPPMTRGVDPQRMNWLWRLICELGAVDAPEVMEALHAAQVPVDLRRVKSWTVSDREASFFPITLAELERNLRSVLALRLAAREAQMQLQHASAEPAGEPQAELDAGAPHDGDGEGGVDPAQLEW</sequence>